<dbReference type="PANTHER" id="PTHR31760:SF0">
    <property type="entry name" value="S-ADENOSYL-L-METHIONINE-DEPENDENT METHYLTRANSFERASES SUPERFAMILY PROTEIN"/>
    <property type="match status" value="1"/>
</dbReference>
<dbReference type="InterPro" id="IPR029063">
    <property type="entry name" value="SAM-dependent_MTases_sf"/>
</dbReference>
<protein>
    <recommendedName>
        <fullName evidence="6">Glucose-inhibited division protein B</fullName>
    </recommendedName>
</protein>
<proteinExistence type="inferred from homology"/>
<evidence type="ECO:0000256" key="6">
    <source>
        <dbReference type="ARBA" id="ARBA00031818"/>
    </source>
</evidence>
<evidence type="ECO:0000256" key="5">
    <source>
        <dbReference type="ARBA" id="ARBA00022691"/>
    </source>
</evidence>
<name>A0A953T7C9_9MOLU</name>
<comment type="caution">
    <text evidence="7">The sequence shown here is derived from an EMBL/GenBank/DDBJ whole genome shotgun (WGS) entry which is preliminary data.</text>
</comment>
<keyword evidence="1" id="KW-0963">Cytoplasm</keyword>
<gene>
    <name evidence="7" type="primary">rsmG</name>
    <name evidence="7" type="ORF">LAD73_02340</name>
</gene>
<dbReference type="SUPFAM" id="SSF53335">
    <property type="entry name" value="S-adenosyl-L-methionine-dependent methyltransferases"/>
    <property type="match status" value="1"/>
</dbReference>
<dbReference type="GO" id="GO:0070043">
    <property type="term" value="F:rRNA (guanine-N7-)-methyltransferase activity"/>
    <property type="evidence" value="ECO:0007669"/>
    <property type="project" value="TreeGrafter"/>
</dbReference>
<dbReference type="Pfam" id="PF02527">
    <property type="entry name" value="GidB"/>
    <property type="match status" value="1"/>
</dbReference>
<dbReference type="NCBIfam" id="TIGR00138">
    <property type="entry name" value="rsmG_gidB"/>
    <property type="match status" value="1"/>
</dbReference>
<keyword evidence="8" id="KW-1185">Reference proteome</keyword>
<evidence type="ECO:0000256" key="1">
    <source>
        <dbReference type="ARBA" id="ARBA00022490"/>
    </source>
</evidence>
<reference evidence="7 8" key="1">
    <citation type="submission" date="2021-09" db="EMBL/GenBank/DDBJ databases">
        <title>WGS of Mycoplasma sp. Zaradi2 strains.</title>
        <authorList>
            <person name="Spergser J."/>
        </authorList>
    </citation>
    <scope>NUCLEOTIDE SEQUENCE [LARGE SCALE GENOMIC DNA]</scope>
    <source>
        <strain evidence="7 8">1331</strain>
    </source>
</reference>
<keyword evidence="2" id="KW-0698">rRNA processing</keyword>
<dbReference type="GO" id="GO:0005829">
    <property type="term" value="C:cytosol"/>
    <property type="evidence" value="ECO:0007669"/>
    <property type="project" value="TreeGrafter"/>
</dbReference>
<dbReference type="Proteomes" id="UP000772186">
    <property type="component" value="Unassembled WGS sequence"/>
</dbReference>
<evidence type="ECO:0000256" key="2">
    <source>
        <dbReference type="ARBA" id="ARBA00022552"/>
    </source>
</evidence>
<dbReference type="CDD" id="cd02440">
    <property type="entry name" value="AdoMet_MTases"/>
    <property type="match status" value="1"/>
</dbReference>
<keyword evidence="5" id="KW-0949">S-adenosyl-L-methionine</keyword>
<dbReference type="PANTHER" id="PTHR31760">
    <property type="entry name" value="S-ADENOSYL-L-METHIONINE-DEPENDENT METHYLTRANSFERASES SUPERFAMILY PROTEIN"/>
    <property type="match status" value="1"/>
</dbReference>
<dbReference type="EMBL" id="JAIQBY010000025">
    <property type="protein sequence ID" value="MBZ4195542.1"/>
    <property type="molecule type" value="Genomic_DNA"/>
</dbReference>
<keyword evidence="4 7" id="KW-0808">Transferase</keyword>
<evidence type="ECO:0000256" key="3">
    <source>
        <dbReference type="ARBA" id="ARBA00022603"/>
    </source>
</evidence>
<organism evidence="7 8">
    <name type="scientific">Mycoplasma tauri</name>
    <dbReference type="NCBI Taxonomy" id="547987"/>
    <lineage>
        <taxon>Bacteria</taxon>
        <taxon>Bacillati</taxon>
        <taxon>Mycoplasmatota</taxon>
        <taxon>Mollicutes</taxon>
        <taxon>Mycoplasmataceae</taxon>
        <taxon>Mycoplasma</taxon>
    </lineage>
</organism>
<dbReference type="PIRSF" id="PIRSF003078">
    <property type="entry name" value="GidB"/>
    <property type="match status" value="1"/>
</dbReference>
<feature type="non-terminal residue" evidence="7">
    <location>
        <position position="180"/>
    </location>
</feature>
<evidence type="ECO:0000256" key="4">
    <source>
        <dbReference type="ARBA" id="ARBA00022679"/>
    </source>
</evidence>
<dbReference type="Gene3D" id="3.40.50.150">
    <property type="entry name" value="Vaccinia Virus protein VP39"/>
    <property type="match status" value="1"/>
</dbReference>
<evidence type="ECO:0000313" key="8">
    <source>
        <dbReference type="Proteomes" id="UP000772186"/>
    </source>
</evidence>
<dbReference type="AlphaFoldDB" id="A0A953T7C9"/>
<dbReference type="HAMAP" id="MF_00074">
    <property type="entry name" value="16SrRNA_methyltr_G"/>
    <property type="match status" value="1"/>
</dbReference>
<sequence length="180" mass="20380">MKLSKSTQNKDSLLNKFKNQFPKLKRYAELIHEQNLVSNITGFKSIDEIFNQGIMASLLFFSKAQDNYFIDFSGKKILDIGSGAGFPTVPLLIALDNSFELVIIESITKRCQFLEKVKAELNLNITIINDRSENVLNYKDNFDIVTARALGSVVMIYLISNHHLKNGGIFLLPKGKNYKT</sequence>
<keyword evidence="3 7" id="KW-0489">Methyltransferase</keyword>
<dbReference type="RefSeq" id="WP_223644764.1">
    <property type="nucleotide sequence ID" value="NZ_JAIQBY010000025.1"/>
</dbReference>
<evidence type="ECO:0000313" key="7">
    <source>
        <dbReference type="EMBL" id="MBZ4195542.1"/>
    </source>
</evidence>
<dbReference type="InterPro" id="IPR003682">
    <property type="entry name" value="rRNA_ssu_MeTfrase_G"/>
</dbReference>
<accession>A0A953T7C9</accession>